<keyword evidence="2" id="KW-1185">Reference proteome</keyword>
<protein>
    <submittedName>
        <fullName evidence="1">Uncharacterized protein</fullName>
    </submittedName>
</protein>
<evidence type="ECO:0000313" key="2">
    <source>
        <dbReference type="Proteomes" id="UP000321363"/>
    </source>
</evidence>
<proteinExistence type="predicted"/>
<dbReference type="Pfam" id="PF10778">
    <property type="entry name" value="DehI"/>
    <property type="match status" value="1"/>
</dbReference>
<dbReference type="InterPro" id="IPR029032">
    <property type="entry name" value="AhpD-like"/>
</dbReference>
<dbReference type="EMBL" id="VOQF01000001">
    <property type="protein sequence ID" value="TXC92937.1"/>
    <property type="molecule type" value="Genomic_DNA"/>
</dbReference>
<comment type="caution">
    <text evidence="1">The sequence shown here is derived from an EMBL/GenBank/DDBJ whole genome shotgun (WGS) entry which is preliminary data.</text>
</comment>
<dbReference type="InterPro" id="IPR019714">
    <property type="entry name" value="2-haloacid_dehalogenase_DehI"/>
</dbReference>
<dbReference type="OrthoDB" id="270184at2"/>
<dbReference type="GO" id="GO:0019120">
    <property type="term" value="F:hydrolase activity, acting on acid halide bonds, in C-halide compounds"/>
    <property type="evidence" value="ECO:0007669"/>
    <property type="project" value="InterPro"/>
</dbReference>
<dbReference type="Gene3D" id="1.20.1290.10">
    <property type="entry name" value="AhpD-like"/>
    <property type="match status" value="1"/>
</dbReference>
<organism evidence="1 2">
    <name type="scientific">Metabacillus litoralis</name>
    <dbReference type="NCBI Taxonomy" id="152268"/>
    <lineage>
        <taxon>Bacteria</taxon>
        <taxon>Bacillati</taxon>
        <taxon>Bacillota</taxon>
        <taxon>Bacilli</taxon>
        <taxon>Bacillales</taxon>
        <taxon>Bacillaceae</taxon>
        <taxon>Metabacillus</taxon>
    </lineage>
</organism>
<reference evidence="1 2" key="1">
    <citation type="journal article" date="2005" name="Int. J. Syst. Evol. Microbiol.">
        <title>Bacillus litoralis sp. nov., isolated from a tidal flat of the Yellow Sea in Korea.</title>
        <authorList>
            <person name="Yoon J.H."/>
            <person name="Oh T.K."/>
        </authorList>
    </citation>
    <scope>NUCLEOTIDE SEQUENCE [LARGE SCALE GENOMIC DNA]</scope>
    <source>
        <strain evidence="1 2">SW-211</strain>
    </source>
</reference>
<name>A0A5C6W4Q9_9BACI</name>
<accession>A0A5C6W4Q9</accession>
<gene>
    <name evidence="1" type="ORF">FS935_01715</name>
</gene>
<dbReference type="AlphaFoldDB" id="A0A5C6W4Q9"/>
<sequence>MPEVFEHQAYGLIKEVYEDIKYVLKVPIVNFIFRALAHYPEFLSYAWQQVRPNMLAINVEAASNELRFLNITNISRYDFTKKYPLVTLNKIKKMLSVFHYVNPKLVLIASAWVESISNRPIIGKSNVTGMIQPGVIKGMPQINLVHIPDAPYDTQQILLDIAKEHHSFDVASDFRALANYPQFLSVSWMHLKTYIRGDEYSVLKSKLLNASVDLVHQKMPYPVTVKIESLANVYTSTQLSGIMGLLSMFQNFLSGLILEVEYMRKMIQ</sequence>
<evidence type="ECO:0000313" key="1">
    <source>
        <dbReference type="EMBL" id="TXC92937.1"/>
    </source>
</evidence>
<dbReference type="Proteomes" id="UP000321363">
    <property type="component" value="Unassembled WGS sequence"/>
</dbReference>